<dbReference type="PANTHER" id="PTHR43399:SF4">
    <property type="entry name" value="CELL WALL-ASSOCIATED PROTEASE"/>
    <property type="match status" value="1"/>
</dbReference>
<dbReference type="PRINTS" id="PR00723">
    <property type="entry name" value="SUBTILISIN"/>
</dbReference>
<name>A0A6N9NMK0_9FLAO</name>
<dbReference type="InterPro" id="IPR023828">
    <property type="entry name" value="Peptidase_S8_Ser-AS"/>
</dbReference>
<dbReference type="RefSeq" id="WP_160633640.1">
    <property type="nucleotide sequence ID" value="NZ_WWNE01000008.1"/>
</dbReference>
<evidence type="ECO:0000256" key="5">
    <source>
        <dbReference type="ARBA" id="ARBA00022825"/>
    </source>
</evidence>
<evidence type="ECO:0000256" key="4">
    <source>
        <dbReference type="ARBA" id="ARBA00022801"/>
    </source>
</evidence>
<protein>
    <submittedName>
        <fullName evidence="9">S8 family serine peptidase</fullName>
    </submittedName>
</protein>
<evidence type="ECO:0000313" key="9">
    <source>
        <dbReference type="EMBL" id="NBG66691.1"/>
    </source>
</evidence>
<evidence type="ECO:0000313" key="10">
    <source>
        <dbReference type="Proteomes" id="UP000470771"/>
    </source>
</evidence>
<evidence type="ECO:0000256" key="6">
    <source>
        <dbReference type="PROSITE-ProRule" id="PRU01240"/>
    </source>
</evidence>
<dbReference type="Pfam" id="PF18962">
    <property type="entry name" value="Por_Secre_tail"/>
    <property type="match status" value="1"/>
</dbReference>
<evidence type="ECO:0000256" key="2">
    <source>
        <dbReference type="ARBA" id="ARBA00022670"/>
    </source>
</evidence>
<dbReference type="SUPFAM" id="SSF52743">
    <property type="entry name" value="Subtilisin-like"/>
    <property type="match status" value="1"/>
</dbReference>
<feature type="domain" description="Secretion system C-terminal sorting" evidence="8">
    <location>
        <begin position="842"/>
        <end position="917"/>
    </location>
</feature>
<dbReference type="Gene3D" id="3.40.50.200">
    <property type="entry name" value="Peptidase S8/S53 domain"/>
    <property type="match status" value="1"/>
</dbReference>
<dbReference type="PANTHER" id="PTHR43399">
    <property type="entry name" value="SUBTILISIN-RELATED"/>
    <property type="match status" value="1"/>
</dbReference>
<evidence type="ECO:0000259" key="8">
    <source>
        <dbReference type="Pfam" id="PF18962"/>
    </source>
</evidence>
<organism evidence="9 10">
    <name type="scientific">Acidiluteibacter ferrifornacis</name>
    <dbReference type="NCBI Taxonomy" id="2692424"/>
    <lineage>
        <taxon>Bacteria</taxon>
        <taxon>Pseudomonadati</taxon>
        <taxon>Bacteroidota</taxon>
        <taxon>Flavobacteriia</taxon>
        <taxon>Flavobacteriales</taxon>
        <taxon>Cryomorphaceae</taxon>
        <taxon>Acidiluteibacter</taxon>
    </lineage>
</organism>
<feature type="active site" description="Charge relay system" evidence="6">
    <location>
        <position position="369"/>
    </location>
</feature>
<feature type="active site" description="Charge relay system" evidence="6">
    <location>
        <position position="217"/>
    </location>
</feature>
<dbReference type="PROSITE" id="PS51892">
    <property type="entry name" value="SUBTILASE"/>
    <property type="match status" value="1"/>
</dbReference>
<dbReference type="EMBL" id="WWNE01000008">
    <property type="protein sequence ID" value="NBG66691.1"/>
    <property type="molecule type" value="Genomic_DNA"/>
</dbReference>
<keyword evidence="10" id="KW-1185">Reference proteome</keyword>
<sequence>MRFSLLLFVILRIHLEIYGQNFKSNFYPEEISNTTIIIKANLTTDKNGSTSNTQLNAFLRETNGELKAVFPQHRVEKSAKGAFDLSNIYQITYPYPTDAITLSKQISNMPNVIYAEPMILPRLCFTPSDSLISRQYQLEIIKAFQAWDIEKGDSNIVIGITDTGADLDHPDLVNKIAYNYDDPINGIDDDADGYIDNYFGWDTGDNDNDPSSGFTSHGDNVAGLAAAETNNGIGIAGTGFNCKFLPIKIENNTGQLTGAYQAIVYAADQGVDIINCSWGSYSASNFGNDIINYATNKGSLVICGAGNDGRNAKFYPAAYENAMAIGMTDSFDVIRSNSNYGYHIDLLAVGQGMITTAMNANYSYNGGTSMASPLVSGAAALVKSHYPQFTPLQIAEHLRNTADDISVRQTSEYIEKIGGGRLNMFAAVKNPLQPGVRTSIISILDGNDSAFVAGDTLRLTFKFINYLAPGSNFTAELSSPSNSIRILKKSYSIGALNTLEEKNNLNDPFLVVINNRGKSKELIEFKISVKANNYVRNSWFETTINVDYINFNHNDITTTLTSNGRIGYSNLSRGEGKGFVYKNSPALYEGSLMVGNFNSISDGFRGENNQTSEDFTNEETVKKIIPQKANHEFQGIFSAENNPDFEIQHKSYFYTNISNQNFVIHAYKIVALAELNNYYAGVLIDWDIMDYSKNKCEYDATNNLAYSYSTENNSPYLGIQLLSQNQATPFAIDNVAGGGSGGVDVSSGFSKSEKYTVLSNYNPIAGNVGIEGNDILSSLSYGPFSLTKDSSLVVAFAISAADSLTELRSLSEEIKTIYIRDRLDQFTVNRTPPKTYSFQSKVFPNPSKGLVTIEITLENDGEIEVIMHNSLGQEVLTIQQSGYYDYNAITFDSNNFGQGVYFLTIKADGKEKLHKIVLR</sequence>
<comment type="caution">
    <text evidence="9">The sequence shown here is derived from an EMBL/GenBank/DDBJ whole genome shotgun (WGS) entry which is preliminary data.</text>
</comment>
<feature type="domain" description="Peptidase S8/S53" evidence="7">
    <location>
        <begin position="154"/>
        <end position="405"/>
    </location>
</feature>
<dbReference type="InterPro" id="IPR015500">
    <property type="entry name" value="Peptidase_S8_subtilisin-rel"/>
</dbReference>
<dbReference type="NCBIfam" id="TIGR04183">
    <property type="entry name" value="Por_Secre_tail"/>
    <property type="match status" value="1"/>
</dbReference>
<keyword evidence="5 6" id="KW-0720">Serine protease</keyword>
<proteinExistence type="inferred from homology"/>
<dbReference type="GO" id="GO:0006508">
    <property type="term" value="P:proteolysis"/>
    <property type="evidence" value="ECO:0007669"/>
    <property type="project" value="UniProtKB-KW"/>
</dbReference>
<keyword evidence="3" id="KW-0732">Signal</keyword>
<reference evidence="9 10" key="1">
    <citation type="submission" date="2019-12" db="EMBL/GenBank/DDBJ databases">
        <authorList>
            <person name="Zhao J."/>
        </authorList>
    </citation>
    <scope>NUCLEOTIDE SEQUENCE [LARGE SCALE GENOMIC DNA]</scope>
    <source>
        <strain evidence="9 10">S-15</strain>
    </source>
</reference>
<comment type="similarity">
    <text evidence="1 6">Belongs to the peptidase S8 family.</text>
</comment>
<keyword evidence="2 6" id="KW-0645">Protease</keyword>
<dbReference type="PROSITE" id="PS00138">
    <property type="entry name" value="SUBTILASE_SER"/>
    <property type="match status" value="1"/>
</dbReference>
<gene>
    <name evidence="9" type="ORF">GQN54_11250</name>
</gene>
<evidence type="ECO:0000256" key="1">
    <source>
        <dbReference type="ARBA" id="ARBA00011073"/>
    </source>
</evidence>
<keyword evidence="4 6" id="KW-0378">Hydrolase</keyword>
<feature type="active site" description="Charge relay system" evidence="6">
    <location>
        <position position="162"/>
    </location>
</feature>
<dbReference type="InterPro" id="IPR036852">
    <property type="entry name" value="Peptidase_S8/S53_dom_sf"/>
</dbReference>
<dbReference type="Pfam" id="PF00082">
    <property type="entry name" value="Peptidase_S8"/>
    <property type="match status" value="1"/>
</dbReference>
<evidence type="ECO:0000259" key="7">
    <source>
        <dbReference type="Pfam" id="PF00082"/>
    </source>
</evidence>
<dbReference type="InterPro" id="IPR026444">
    <property type="entry name" value="Secre_tail"/>
</dbReference>
<accession>A0A6N9NMK0</accession>
<dbReference type="AlphaFoldDB" id="A0A6N9NMK0"/>
<dbReference type="InterPro" id="IPR051048">
    <property type="entry name" value="Peptidase_S8/S53_subtilisin"/>
</dbReference>
<evidence type="ECO:0000256" key="3">
    <source>
        <dbReference type="ARBA" id="ARBA00022729"/>
    </source>
</evidence>
<dbReference type="Proteomes" id="UP000470771">
    <property type="component" value="Unassembled WGS sequence"/>
</dbReference>
<dbReference type="InterPro" id="IPR000209">
    <property type="entry name" value="Peptidase_S8/S53_dom"/>
</dbReference>
<dbReference type="GO" id="GO:0004252">
    <property type="term" value="F:serine-type endopeptidase activity"/>
    <property type="evidence" value="ECO:0007669"/>
    <property type="project" value="UniProtKB-UniRule"/>
</dbReference>